<protein>
    <submittedName>
        <fullName evidence="2">Helix-turn-helix domain-containing protein</fullName>
    </submittedName>
</protein>
<dbReference type="InterPro" id="IPR036390">
    <property type="entry name" value="WH_DNA-bd_sf"/>
</dbReference>
<keyword evidence="3" id="KW-1185">Reference proteome</keyword>
<dbReference type="InterPro" id="IPR011991">
    <property type="entry name" value="ArsR-like_HTH"/>
</dbReference>
<comment type="caution">
    <text evidence="2">The sequence shown here is derived from an EMBL/GenBank/DDBJ whole genome shotgun (WGS) entry which is preliminary data.</text>
</comment>
<dbReference type="SUPFAM" id="SSF46785">
    <property type="entry name" value="Winged helix' DNA-binding domain"/>
    <property type="match status" value="1"/>
</dbReference>
<evidence type="ECO:0000313" key="2">
    <source>
        <dbReference type="EMBL" id="MCF4142876.1"/>
    </source>
</evidence>
<gene>
    <name evidence="2" type="ORF">L2W38_08595</name>
</gene>
<dbReference type="CDD" id="cd00090">
    <property type="entry name" value="HTH_ARSR"/>
    <property type="match status" value="1"/>
</dbReference>
<accession>A0ABS9ERH7</accession>
<evidence type="ECO:0000313" key="3">
    <source>
        <dbReference type="Proteomes" id="UP001200430"/>
    </source>
</evidence>
<evidence type="ECO:0000259" key="1">
    <source>
        <dbReference type="Pfam" id="PF01022"/>
    </source>
</evidence>
<reference evidence="2 3" key="1">
    <citation type="submission" date="2022-01" db="EMBL/GenBank/DDBJ databases">
        <title>Dethiosulfovibrio faecalis sp. nov., a novel proteolytic, non-sulfur-reducing bacterium isolated from a marine aquaculture solid waste bioreactor.</title>
        <authorList>
            <person name="Grabowski S."/>
            <person name="Apolinario E."/>
            <person name="Schneider N."/>
            <person name="Marshall C.W."/>
            <person name="Sowers K.R."/>
        </authorList>
    </citation>
    <scope>NUCLEOTIDE SEQUENCE [LARGE SCALE GENOMIC DNA]</scope>
    <source>
        <strain evidence="2 3">DSM 12537</strain>
    </source>
</reference>
<dbReference type="Pfam" id="PF01022">
    <property type="entry name" value="HTH_5"/>
    <property type="match status" value="1"/>
</dbReference>
<dbReference type="InterPro" id="IPR001845">
    <property type="entry name" value="HTH_ArsR_DNA-bd_dom"/>
</dbReference>
<sequence length="57" mass="6197">MGSEEKILEALSEKAMKAGELAESIGLEKDDVSKALKTLKAQGRVVSPKRCYYGLPE</sequence>
<dbReference type="Gene3D" id="1.10.10.10">
    <property type="entry name" value="Winged helix-like DNA-binding domain superfamily/Winged helix DNA-binding domain"/>
    <property type="match status" value="1"/>
</dbReference>
<dbReference type="Proteomes" id="UP001200430">
    <property type="component" value="Unassembled WGS sequence"/>
</dbReference>
<dbReference type="InterPro" id="IPR036388">
    <property type="entry name" value="WH-like_DNA-bd_sf"/>
</dbReference>
<feature type="domain" description="HTH arsR-type" evidence="1">
    <location>
        <begin position="6"/>
        <end position="43"/>
    </location>
</feature>
<proteinExistence type="predicted"/>
<name>A0ABS9ERH7_9BACT</name>
<dbReference type="RefSeq" id="WP_236099592.1">
    <property type="nucleotide sequence ID" value="NZ_JAKGUD010000008.1"/>
</dbReference>
<dbReference type="EMBL" id="JAKGUD010000008">
    <property type="protein sequence ID" value="MCF4142876.1"/>
    <property type="molecule type" value="Genomic_DNA"/>
</dbReference>
<organism evidence="2 3">
    <name type="scientific">Dethiosulfovibrio marinus</name>
    <dbReference type="NCBI Taxonomy" id="133532"/>
    <lineage>
        <taxon>Bacteria</taxon>
        <taxon>Thermotogati</taxon>
        <taxon>Synergistota</taxon>
        <taxon>Synergistia</taxon>
        <taxon>Synergistales</taxon>
        <taxon>Dethiosulfovibrionaceae</taxon>
        <taxon>Dethiosulfovibrio</taxon>
    </lineage>
</organism>